<evidence type="ECO:0000313" key="16">
    <source>
        <dbReference type="Proteomes" id="UP000887567"/>
    </source>
</evidence>
<dbReference type="SUPFAM" id="SSF54236">
    <property type="entry name" value="Ubiquitin-like"/>
    <property type="match status" value="1"/>
</dbReference>
<evidence type="ECO:0000256" key="3">
    <source>
        <dbReference type="ARBA" id="ARBA00023054"/>
    </source>
</evidence>
<evidence type="ECO:0000313" key="15">
    <source>
        <dbReference type="EnsemblMetazoa" id="XP_020905658.1"/>
    </source>
</evidence>
<dbReference type="PANTHER" id="PTHR23333">
    <property type="entry name" value="UBX DOMAIN CONTAINING PROTEIN"/>
    <property type="match status" value="1"/>
</dbReference>
<dbReference type="GO" id="GO:0043130">
    <property type="term" value="F:ubiquitin binding"/>
    <property type="evidence" value="ECO:0007669"/>
    <property type="project" value="TreeGrafter"/>
</dbReference>
<dbReference type="InterPro" id="IPR012989">
    <property type="entry name" value="SEP_domain"/>
</dbReference>
<evidence type="ECO:0000259" key="13">
    <source>
        <dbReference type="PROSITE" id="PS50053"/>
    </source>
</evidence>
<sequence>MSSPISSLKKGKRNPLNPRQPRAPFRYDAGLDEPTSEEMLDDIPSDFLRRDIISKLPKSSHKGTSSVPNDHDLLTSMAGRLSQTEAELRVTKKELIDKDRNIKILQEKVQLLEKARGYNSDTIGDLEQKCHSLQTQVHEMEEFLADYGLVWVGNQYIENEYQPLDDDEGPVSDQDIVSKSGMWNPVASVPQDTLQINFDLLIKNIKELNILSGEGCAVVSKTKDGARLKVPDPVPLTLFSNGIFMFGGPFRPYTDPTTQQCIQDIMDGYFPSELQSRFPDGVPFDVSDKREIAYQDRRTEILFPGEGQSLLKDSPDDRETGKVTSEVPGPKSSVENFLSRLPQSVVKAGKIIDVRSGIEQTIKGSDGQPSSVVVVNTPALNDIKTRAEENDKSKERPKTGTTKVTTLRIKSETGEKTYLVKMSFTDTIADLREHLNAVRPKGAPDYNIKSSFPNKVYSDLSATLVECGLVPNATLHLLIKKA</sequence>
<dbReference type="PROSITE" id="PS50033">
    <property type="entry name" value="UBX"/>
    <property type="match status" value="1"/>
</dbReference>
<dbReference type="Pfam" id="PF08059">
    <property type="entry name" value="SEP"/>
    <property type="match status" value="1"/>
</dbReference>
<dbReference type="Gene3D" id="3.10.20.90">
    <property type="entry name" value="Phosphatidylinositol 3-kinase Catalytic Subunit, Chain A, domain 1"/>
    <property type="match status" value="1"/>
</dbReference>
<feature type="region of interest" description="Disordered" evidence="11">
    <location>
        <begin position="306"/>
        <end position="332"/>
    </location>
</feature>
<evidence type="ECO:0000256" key="4">
    <source>
        <dbReference type="ARBA" id="ARBA00023212"/>
    </source>
</evidence>
<dbReference type="InterPro" id="IPR029071">
    <property type="entry name" value="Ubiquitin-like_domsf"/>
</dbReference>
<keyword evidence="2" id="KW-0963">Cytoplasm</keyword>
<evidence type="ECO:0000256" key="11">
    <source>
        <dbReference type="SAM" id="MobiDB-lite"/>
    </source>
</evidence>
<reference evidence="15" key="1">
    <citation type="submission" date="2022-11" db="UniProtKB">
        <authorList>
            <consortium name="EnsemblMetazoa"/>
        </authorList>
    </citation>
    <scope>IDENTIFICATION</scope>
</reference>
<dbReference type="SUPFAM" id="SSF102848">
    <property type="entry name" value="NSFL1 (p97 ATPase) cofactor p47, SEP domain"/>
    <property type="match status" value="1"/>
</dbReference>
<evidence type="ECO:0000259" key="14">
    <source>
        <dbReference type="PROSITE" id="PS51399"/>
    </source>
</evidence>
<dbReference type="OMA" id="DFELMSA"/>
<feature type="domain" description="UBX" evidence="12">
    <location>
        <begin position="400"/>
        <end position="477"/>
    </location>
</feature>
<comment type="function">
    <text evidence="5">May be involved in the reorganization of actin cytoskeleton mediated by RND1, RND2 and RND3. Promotes RHOA activation mediated by GNA12 and GNA13.</text>
</comment>
<dbReference type="GO" id="GO:0005856">
    <property type="term" value="C:cytoskeleton"/>
    <property type="evidence" value="ECO:0007669"/>
    <property type="project" value="UniProtKB-SubCell"/>
</dbReference>
<dbReference type="InterPro" id="IPR000626">
    <property type="entry name" value="Ubiquitin-like_dom"/>
</dbReference>
<dbReference type="InterPro" id="IPR036241">
    <property type="entry name" value="NSFL1C_SEP_dom_sf"/>
</dbReference>
<evidence type="ECO:0000256" key="2">
    <source>
        <dbReference type="ARBA" id="ARBA00022490"/>
    </source>
</evidence>
<feature type="domain" description="SEP" evidence="14">
    <location>
        <begin position="231"/>
        <end position="295"/>
    </location>
</feature>
<dbReference type="Pfam" id="PF00789">
    <property type="entry name" value="UBX"/>
    <property type="match status" value="1"/>
</dbReference>
<dbReference type="KEGG" id="epa:110243853"/>
<dbReference type="PANTHER" id="PTHR23333:SF4">
    <property type="entry name" value="UBX DOMAIN-CONTAINING PROTEIN 11"/>
    <property type="match status" value="1"/>
</dbReference>
<dbReference type="PROSITE" id="PS50053">
    <property type="entry name" value="UBIQUITIN_2"/>
    <property type="match status" value="1"/>
</dbReference>
<proteinExistence type="predicted"/>
<dbReference type="GO" id="GO:0043161">
    <property type="term" value="P:proteasome-mediated ubiquitin-dependent protein catabolic process"/>
    <property type="evidence" value="ECO:0007669"/>
    <property type="project" value="TreeGrafter"/>
</dbReference>
<keyword evidence="16" id="KW-1185">Reference proteome</keyword>
<dbReference type="CDD" id="cd17077">
    <property type="entry name" value="UBX_UBXN11"/>
    <property type="match status" value="1"/>
</dbReference>
<protein>
    <recommendedName>
        <fullName evidence="7">UBX domain-containing protein 11</fullName>
    </recommendedName>
    <alternativeName>
        <fullName evidence="9">Socius</fullName>
    </alternativeName>
    <alternativeName>
        <fullName evidence="8">UBX domain-containing protein 5</fullName>
    </alternativeName>
</protein>
<dbReference type="RefSeq" id="XP_020905658.1">
    <property type="nucleotide sequence ID" value="XM_021049999.2"/>
</dbReference>
<evidence type="ECO:0000256" key="1">
    <source>
        <dbReference type="ARBA" id="ARBA00004245"/>
    </source>
</evidence>
<comment type="subunit">
    <text evidence="6">Interacts with GNA12, GNA13, RND1, RND2 and RND3.</text>
</comment>
<dbReference type="Gene3D" id="3.30.420.210">
    <property type="entry name" value="SEP domain"/>
    <property type="match status" value="1"/>
</dbReference>
<dbReference type="EnsemblMetazoa" id="XM_021049999.2">
    <property type="protein sequence ID" value="XP_020905658.1"/>
    <property type="gene ID" value="LOC110243853"/>
</dbReference>
<dbReference type="Proteomes" id="UP000887567">
    <property type="component" value="Unplaced"/>
</dbReference>
<evidence type="ECO:0000256" key="7">
    <source>
        <dbReference type="ARBA" id="ARBA00073759"/>
    </source>
</evidence>
<organism evidence="15 16">
    <name type="scientific">Exaiptasia diaphana</name>
    <name type="common">Tropical sea anemone</name>
    <name type="synonym">Aiptasia pulchella</name>
    <dbReference type="NCBI Taxonomy" id="2652724"/>
    <lineage>
        <taxon>Eukaryota</taxon>
        <taxon>Metazoa</taxon>
        <taxon>Cnidaria</taxon>
        <taxon>Anthozoa</taxon>
        <taxon>Hexacorallia</taxon>
        <taxon>Actiniaria</taxon>
        <taxon>Aiptasiidae</taxon>
        <taxon>Exaiptasia</taxon>
    </lineage>
</organism>
<feature type="coiled-coil region" evidence="10">
    <location>
        <begin position="88"/>
        <end position="115"/>
    </location>
</feature>
<dbReference type="PROSITE" id="PS51399">
    <property type="entry name" value="SEP"/>
    <property type="match status" value="1"/>
</dbReference>
<evidence type="ECO:0000256" key="8">
    <source>
        <dbReference type="ARBA" id="ARBA00075811"/>
    </source>
</evidence>
<accession>A0A913XKA5</accession>
<evidence type="ECO:0000256" key="5">
    <source>
        <dbReference type="ARBA" id="ARBA00059434"/>
    </source>
</evidence>
<evidence type="ECO:0000256" key="9">
    <source>
        <dbReference type="ARBA" id="ARBA00081109"/>
    </source>
</evidence>
<dbReference type="FunFam" id="3.30.420.210:FF:000003">
    <property type="entry name" value="UBX domain protein 11"/>
    <property type="match status" value="1"/>
</dbReference>
<feature type="domain" description="Ubiquitin-like" evidence="13">
    <location>
        <begin position="405"/>
        <end position="482"/>
    </location>
</feature>
<dbReference type="OrthoDB" id="25887at2759"/>
<evidence type="ECO:0000256" key="10">
    <source>
        <dbReference type="SAM" id="Coils"/>
    </source>
</evidence>
<evidence type="ECO:0000259" key="12">
    <source>
        <dbReference type="PROSITE" id="PS50033"/>
    </source>
</evidence>
<name>A0A913XKA5_EXADI</name>
<feature type="compositionally biased region" description="Acidic residues" evidence="11">
    <location>
        <begin position="30"/>
        <end position="43"/>
    </location>
</feature>
<dbReference type="GeneID" id="110243853"/>
<keyword evidence="3 10" id="KW-0175">Coiled coil</keyword>
<dbReference type="AlphaFoldDB" id="A0A913XKA5"/>
<feature type="region of interest" description="Disordered" evidence="11">
    <location>
        <begin position="1"/>
        <end position="43"/>
    </location>
</feature>
<evidence type="ECO:0000256" key="6">
    <source>
        <dbReference type="ARBA" id="ARBA00062345"/>
    </source>
</evidence>
<comment type="subcellular location">
    <subcellularLocation>
        <location evidence="1">Cytoplasm</location>
        <location evidence="1">Cytoskeleton</location>
    </subcellularLocation>
</comment>
<dbReference type="InterPro" id="IPR001012">
    <property type="entry name" value="UBX_dom"/>
</dbReference>
<keyword evidence="4" id="KW-0206">Cytoskeleton</keyword>